<evidence type="ECO:0000256" key="6">
    <source>
        <dbReference type="ARBA" id="ARBA00022840"/>
    </source>
</evidence>
<dbReference type="Gene3D" id="3.30.810.10">
    <property type="entry name" value="2-Layer Sandwich"/>
    <property type="match status" value="2"/>
</dbReference>
<gene>
    <name evidence="16" type="primary">20197523</name>
    <name evidence="15" type="ORF">HELRODRAFT_156183</name>
</gene>
<dbReference type="InterPro" id="IPR027483">
    <property type="entry name" value="PInositol-4-P-4/5-kinase_C_sf"/>
</dbReference>
<evidence type="ECO:0000256" key="8">
    <source>
        <dbReference type="ARBA" id="ARBA00036478"/>
    </source>
</evidence>
<organism evidence="16 17">
    <name type="scientific">Helobdella robusta</name>
    <name type="common">Californian leech</name>
    <dbReference type="NCBI Taxonomy" id="6412"/>
    <lineage>
        <taxon>Eukaryota</taxon>
        <taxon>Metazoa</taxon>
        <taxon>Spiralia</taxon>
        <taxon>Lophotrochozoa</taxon>
        <taxon>Annelida</taxon>
        <taxon>Clitellata</taxon>
        <taxon>Hirudinea</taxon>
        <taxon>Rhynchobdellida</taxon>
        <taxon>Glossiphoniidae</taxon>
        <taxon>Helobdella</taxon>
    </lineage>
</organism>
<dbReference type="STRING" id="6412.T1ELS3"/>
<evidence type="ECO:0000256" key="11">
    <source>
        <dbReference type="ARBA" id="ARBA00039039"/>
    </source>
</evidence>
<dbReference type="SMART" id="SM00330">
    <property type="entry name" value="PIPKc"/>
    <property type="match status" value="1"/>
</dbReference>
<keyword evidence="4 12" id="KW-0547">Nucleotide-binding</keyword>
<protein>
    <recommendedName>
        <fullName evidence="11">1-phosphatidylinositol-5-phosphate 4-kinase</fullName>
        <ecNumber evidence="11">2.7.1.149</ecNumber>
    </recommendedName>
</protein>
<dbReference type="InterPro" id="IPR027484">
    <property type="entry name" value="PInositol-4-P-5-kinase_N"/>
</dbReference>
<dbReference type="InParanoid" id="T1ELS3"/>
<dbReference type="KEGG" id="hro:HELRODRAFT_156183"/>
<dbReference type="CTD" id="20197523"/>
<dbReference type="Proteomes" id="UP000015101">
    <property type="component" value="Unassembled WGS sequence"/>
</dbReference>
<sequence length="413" mass="47749">MSSIQSVSTKQKKKRIKAVHQKLRVFRAKEPLLGIIMWGVNHSRINELSLVNPPVMLMPDDFKAYSKIRIDNHLFNKENMPSHFKFKEWCPLVFRNLRERFSVDEDCYMNSLVKHCPTDIDSPGKSGARFLISHDRKYILKTITTEDVAEMIRILKDYHQYVVEHHAETRLPHILGMYKICINDTDTHHVMVMKNVFSAGFNIHRKYDLKGSTVARQASEKERAKELPTLKDNDFLSEKTSIHIHKDDKAKLIKILEADSTFLASLNLMDYSLLVGIHEVNHPSNFVDEDDEEEDDEDLEQEDENNANDSSMFTTPPSSPRIRTESDGDYVYEYEPDQNDPGYFAIKSNDKSPQPVIYFMSLIDILTRYGVKKKTAKAAKTMKHGAGAEISTVKPDQYAKRFMEFIDRIIVVD</sequence>
<evidence type="ECO:0000256" key="7">
    <source>
        <dbReference type="ARBA" id="ARBA00023098"/>
    </source>
</evidence>
<dbReference type="OrthoDB" id="20783at2759"/>
<dbReference type="Pfam" id="PF01504">
    <property type="entry name" value="PIP5K"/>
    <property type="match status" value="1"/>
</dbReference>
<feature type="compositionally biased region" description="Acidic residues" evidence="13">
    <location>
        <begin position="287"/>
        <end position="306"/>
    </location>
</feature>
<evidence type="ECO:0000256" key="3">
    <source>
        <dbReference type="ARBA" id="ARBA00022679"/>
    </source>
</evidence>
<dbReference type="InterPro" id="IPR002498">
    <property type="entry name" value="PInositol-4-P-4/5-kinase_core"/>
</dbReference>
<keyword evidence="7" id="KW-0443">Lipid metabolism</keyword>
<dbReference type="GO" id="GO:0005737">
    <property type="term" value="C:cytoplasm"/>
    <property type="evidence" value="ECO:0007669"/>
    <property type="project" value="UniProtKB-SubCell"/>
</dbReference>
<reference evidence="16" key="3">
    <citation type="submission" date="2015-06" db="UniProtKB">
        <authorList>
            <consortium name="EnsemblMetazoa"/>
        </authorList>
    </citation>
    <scope>IDENTIFICATION</scope>
</reference>
<dbReference type="RefSeq" id="XP_009031498.1">
    <property type="nucleotide sequence ID" value="XM_009033250.1"/>
</dbReference>
<dbReference type="GO" id="GO:0005524">
    <property type="term" value="F:ATP binding"/>
    <property type="evidence" value="ECO:0007669"/>
    <property type="project" value="UniProtKB-UniRule"/>
</dbReference>
<dbReference type="AlphaFoldDB" id="T1ELS3"/>
<dbReference type="GO" id="GO:0005886">
    <property type="term" value="C:plasma membrane"/>
    <property type="evidence" value="ECO:0000318"/>
    <property type="project" value="GO_Central"/>
</dbReference>
<dbReference type="EC" id="2.7.1.149" evidence="11"/>
<dbReference type="CDD" id="cd17305">
    <property type="entry name" value="PIPKc_PIP5KII"/>
    <property type="match status" value="1"/>
</dbReference>
<evidence type="ECO:0000256" key="4">
    <source>
        <dbReference type="ARBA" id="ARBA00022741"/>
    </source>
</evidence>
<dbReference type="GeneID" id="20197523"/>
<reference evidence="17" key="1">
    <citation type="submission" date="2012-12" db="EMBL/GenBank/DDBJ databases">
        <authorList>
            <person name="Hellsten U."/>
            <person name="Grimwood J."/>
            <person name="Chapman J.A."/>
            <person name="Shapiro H."/>
            <person name="Aerts A."/>
            <person name="Otillar R.P."/>
            <person name="Terry A.Y."/>
            <person name="Boore J.L."/>
            <person name="Simakov O."/>
            <person name="Marletaz F."/>
            <person name="Cho S.-J."/>
            <person name="Edsinger-Gonzales E."/>
            <person name="Havlak P."/>
            <person name="Kuo D.-H."/>
            <person name="Larsson T."/>
            <person name="Lv J."/>
            <person name="Arendt D."/>
            <person name="Savage R."/>
            <person name="Osoegawa K."/>
            <person name="de Jong P."/>
            <person name="Lindberg D.R."/>
            <person name="Seaver E.C."/>
            <person name="Weisblat D.A."/>
            <person name="Putnam N.H."/>
            <person name="Grigoriev I.V."/>
            <person name="Rokhsar D.S."/>
        </authorList>
    </citation>
    <scope>NUCLEOTIDE SEQUENCE</scope>
</reference>
<dbReference type="OMA" id="MKSHENA"/>
<evidence type="ECO:0000256" key="2">
    <source>
        <dbReference type="ARBA" id="ARBA00022490"/>
    </source>
</evidence>
<proteinExistence type="predicted"/>
<comment type="subcellular location">
    <subcellularLocation>
        <location evidence="1">Cytoplasm</location>
    </subcellularLocation>
</comment>
<evidence type="ECO:0000259" key="14">
    <source>
        <dbReference type="PROSITE" id="PS51455"/>
    </source>
</evidence>
<keyword evidence="6 12" id="KW-0067">ATP-binding</keyword>
<dbReference type="PROSITE" id="PS51455">
    <property type="entry name" value="PIPK"/>
    <property type="match status" value="1"/>
</dbReference>
<dbReference type="EMBL" id="KB097753">
    <property type="protein sequence ID" value="ESN90596.1"/>
    <property type="molecule type" value="Genomic_DNA"/>
</dbReference>
<evidence type="ECO:0000313" key="16">
    <source>
        <dbReference type="EnsemblMetazoa" id="HelroP156183"/>
    </source>
</evidence>
<dbReference type="EnsemblMetazoa" id="HelroT156183">
    <property type="protein sequence ID" value="HelroP156183"/>
    <property type="gene ID" value="HelroG156183"/>
</dbReference>
<name>T1ELS3_HELRO</name>
<evidence type="ECO:0000313" key="17">
    <source>
        <dbReference type="Proteomes" id="UP000015101"/>
    </source>
</evidence>
<dbReference type="FunFam" id="3.30.800.10:FF:000002">
    <property type="entry name" value="Phosphatidylinositol 5-phosphate 4-kinase type-2 beta"/>
    <property type="match status" value="1"/>
</dbReference>
<dbReference type="GO" id="GO:0046854">
    <property type="term" value="P:phosphatidylinositol phosphate biosynthetic process"/>
    <property type="evidence" value="ECO:0000318"/>
    <property type="project" value="GO_Central"/>
</dbReference>
<evidence type="ECO:0000313" key="15">
    <source>
        <dbReference type="EMBL" id="ESN90596.1"/>
    </source>
</evidence>
<keyword evidence="3 12" id="KW-0808">Transferase</keyword>
<dbReference type="FunCoup" id="T1ELS3">
    <property type="interactions" value="519"/>
</dbReference>
<keyword evidence="5 12" id="KW-0418">Kinase</keyword>
<evidence type="ECO:0000256" key="13">
    <source>
        <dbReference type="SAM" id="MobiDB-lite"/>
    </source>
</evidence>
<evidence type="ECO:0000256" key="10">
    <source>
        <dbReference type="ARBA" id="ARBA00036950"/>
    </source>
</evidence>
<reference evidence="15 17" key="2">
    <citation type="journal article" date="2013" name="Nature">
        <title>Insights into bilaterian evolution from three spiralian genomes.</title>
        <authorList>
            <person name="Simakov O."/>
            <person name="Marletaz F."/>
            <person name="Cho S.J."/>
            <person name="Edsinger-Gonzales E."/>
            <person name="Havlak P."/>
            <person name="Hellsten U."/>
            <person name="Kuo D.H."/>
            <person name="Larsson T."/>
            <person name="Lv J."/>
            <person name="Arendt D."/>
            <person name="Savage R."/>
            <person name="Osoegawa K."/>
            <person name="de Jong P."/>
            <person name="Grimwood J."/>
            <person name="Chapman J.A."/>
            <person name="Shapiro H."/>
            <person name="Aerts A."/>
            <person name="Otillar R.P."/>
            <person name="Terry A.Y."/>
            <person name="Boore J.L."/>
            <person name="Grigoriev I.V."/>
            <person name="Lindberg D.R."/>
            <person name="Seaver E.C."/>
            <person name="Weisblat D.A."/>
            <person name="Putnam N.H."/>
            <person name="Rokhsar D.S."/>
        </authorList>
    </citation>
    <scope>NUCLEOTIDE SEQUENCE</scope>
</reference>
<keyword evidence="2" id="KW-0963">Cytoplasm</keyword>
<comment type="catalytic activity">
    <reaction evidence="10">
        <text>1,2-dihexadecanoyl-sn-glycero-3-phospho-(1D-myo-inositol-5-phosphate) + GTP = 1,2-dihexadecanoyl-sn-glycero-3-phospho-(1D-myo-inositol-4,5-bisphosphate) + GDP + H(+)</text>
        <dbReference type="Rhea" id="RHEA:55964"/>
        <dbReference type="ChEBI" id="CHEBI:15378"/>
        <dbReference type="ChEBI" id="CHEBI:37565"/>
        <dbReference type="ChEBI" id="CHEBI:58189"/>
        <dbReference type="ChEBI" id="CHEBI:83423"/>
        <dbReference type="ChEBI" id="CHEBI:84968"/>
    </reaction>
    <physiologicalReaction direction="left-to-right" evidence="10">
        <dbReference type="Rhea" id="RHEA:55965"/>
    </physiologicalReaction>
</comment>
<dbReference type="SUPFAM" id="SSF56104">
    <property type="entry name" value="SAICAR synthase-like"/>
    <property type="match status" value="1"/>
</dbReference>
<dbReference type="eggNOG" id="KOG0229">
    <property type="taxonomic scope" value="Eukaryota"/>
</dbReference>
<feature type="domain" description="PIPK" evidence="14">
    <location>
        <begin position="28"/>
        <end position="410"/>
    </location>
</feature>
<dbReference type="HOGENOM" id="CLU_004312_7_0_1"/>
<evidence type="ECO:0000256" key="5">
    <source>
        <dbReference type="ARBA" id="ARBA00022777"/>
    </source>
</evidence>
<dbReference type="Gene3D" id="3.30.800.10">
    <property type="entry name" value="Phosphatidylinositol Phosphate Kinase II Beta"/>
    <property type="match status" value="1"/>
</dbReference>
<accession>T1ELS3</accession>
<dbReference type="PANTHER" id="PTHR23086:SF8">
    <property type="entry name" value="PHOSPHATIDYLINOSITOL 5-PHOSPHATE 4-KINASE, ISOFORM A"/>
    <property type="match status" value="1"/>
</dbReference>
<evidence type="ECO:0000256" key="12">
    <source>
        <dbReference type="PROSITE-ProRule" id="PRU00781"/>
    </source>
</evidence>
<feature type="region of interest" description="Disordered" evidence="13">
    <location>
        <begin position="284"/>
        <end position="325"/>
    </location>
</feature>
<comment type="catalytic activity">
    <reaction evidence="8">
        <text>1,2-dihexadecanoyl-sn-glycero-3-phospho-(1D-myo-inositol-5-phosphate) + ATP = 1,2-dihexadecanoyl-sn-glycero-3-phospho-(1D-myo-inositol-4,5-bisphosphate) + ADP + H(+)</text>
        <dbReference type="Rhea" id="RHEA:55992"/>
        <dbReference type="ChEBI" id="CHEBI:15378"/>
        <dbReference type="ChEBI" id="CHEBI:30616"/>
        <dbReference type="ChEBI" id="CHEBI:83423"/>
        <dbReference type="ChEBI" id="CHEBI:84968"/>
        <dbReference type="ChEBI" id="CHEBI:456216"/>
    </reaction>
    <physiologicalReaction direction="left-to-right" evidence="8">
        <dbReference type="Rhea" id="RHEA:55993"/>
    </physiologicalReaction>
</comment>
<evidence type="ECO:0000256" key="1">
    <source>
        <dbReference type="ARBA" id="ARBA00004496"/>
    </source>
</evidence>
<dbReference type="PANTHER" id="PTHR23086">
    <property type="entry name" value="PHOSPHATIDYLINOSITOL-4-PHOSPHATE 5-KINASE"/>
    <property type="match status" value="1"/>
</dbReference>
<dbReference type="GO" id="GO:0016309">
    <property type="term" value="F:1-phosphatidylinositol-5-phosphate 4-kinase activity"/>
    <property type="evidence" value="ECO:0000318"/>
    <property type="project" value="GO_Central"/>
</dbReference>
<keyword evidence="17" id="KW-1185">Reference proteome</keyword>
<dbReference type="EMBL" id="AMQM01002302">
    <property type="status" value="NOT_ANNOTATED_CDS"/>
    <property type="molecule type" value="Genomic_DNA"/>
</dbReference>
<dbReference type="InterPro" id="IPR023610">
    <property type="entry name" value="PInositol-4/5-P-5/4-kinase"/>
</dbReference>
<evidence type="ECO:0000256" key="9">
    <source>
        <dbReference type="ARBA" id="ARBA00036698"/>
    </source>
</evidence>
<comment type="catalytic activity">
    <reaction evidence="9">
        <text>a 1,2-diacyl-sn-glycero-3-phospho-(1D-myo-inositol-5-phosphate) + ATP = a 1,2-diacyl-sn-glycero-3-phospho-(1D-myo-inositol-4,5-bisphosphate) + ADP + H(+)</text>
        <dbReference type="Rhea" id="RHEA:12280"/>
        <dbReference type="ChEBI" id="CHEBI:15378"/>
        <dbReference type="ChEBI" id="CHEBI:30616"/>
        <dbReference type="ChEBI" id="CHEBI:57795"/>
        <dbReference type="ChEBI" id="CHEBI:58456"/>
        <dbReference type="ChEBI" id="CHEBI:456216"/>
        <dbReference type="EC" id="2.7.1.149"/>
    </reaction>
    <physiologicalReaction direction="left-to-right" evidence="9">
        <dbReference type="Rhea" id="RHEA:12281"/>
    </physiologicalReaction>
</comment>